<sequence>MSGFLFRTKEFFNARKTSGKFVRYTAKFAFAAGLAFFFFLGLGAGAFVFYSRTLPSTKALEDIQPKQGTKVFDANQQLIYEFAEEHRIVVPLARIPKILVDATIAIEDRSFRRHWGVDLFGCAAALKDFALRRTKRLRGASTITQQLARNLFLTQDRTISRKIAEAILALKIERLFSKDEILALYFNQIYYGNGAYGAETAAQLYFGKHVDSLTLSEAALLAGLPKGPTLYSPYDRSGSALKRRATVLEAMVQTDVIKRPQAEAASRESLKLKPKELRLNDAPYFVEEIRKYLEAKYGANAIYQGRMVVYSSLDLEVQRMANQVSETWMQKLEETYKFKPKRKEFKPPNTEEGVTNTPYIQTALMAINPHNGRVLALIGGRDFLVSKFNRAVQAKRQAGSAFKPFVYTAAVDNGFSPGDVMVDAPIVVDDDGSGNAWYPGNYDGKFDGPISLRKALALSKNLIAVKLIQSVGPSNVISYARKMGIKTSLPAVLSLALGSADVILYDMVSAYGVFANRGVRVEPVLILKITDRAGAVLEENKPYAEEVLSPQTAYIMAHMMKTVLDGGTAYSARLSGFAKPAAGKTGTTNDYTDTWFIGYTPDLVCGVWVGFDQKIMIYEGATGAGIALPVWTEFMKLATAKSSGADFPVPAGISNATVCTESGLLATPACPKVRPEVFITANIPTQMCNIHKMQDLNLQGKDYNFEQLDKGSLNNPE</sequence>
<dbReference type="GO" id="GO:0071555">
    <property type="term" value="P:cell wall organization"/>
    <property type="evidence" value="ECO:0007669"/>
    <property type="project" value="UniProtKB-KW"/>
</dbReference>
<evidence type="ECO:0000256" key="12">
    <source>
        <dbReference type="ARBA" id="ARBA00023136"/>
    </source>
</evidence>
<keyword evidence="5" id="KW-0328">Glycosyltransferase</keyword>
<evidence type="ECO:0000313" key="20">
    <source>
        <dbReference type="EMBL" id="MBI4726982.1"/>
    </source>
</evidence>
<evidence type="ECO:0000256" key="9">
    <source>
        <dbReference type="ARBA" id="ARBA00022960"/>
    </source>
</evidence>
<dbReference type="GO" id="GO:0004180">
    <property type="term" value="F:carboxypeptidase activity"/>
    <property type="evidence" value="ECO:0007669"/>
    <property type="project" value="UniProtKB-KW"/>
</dbReference>
<comment type="pathway">
    <text evidence="2">Cell wall biogenesis; peptidoglycan biosynthesis.</text>
</comment>
<dbReference type="GO" id="GO:0009252">
    <property type="term" value="P:peptidoglycan biosynthetic process"/>
    <property type="evidence" value="ECO:0007669"/>
    <property type="project" value="UniProtKB-KW"/>
</dbReference>
<evidence type="ECO:0000256" key="15">
    <source>
        <dbReference type="ARBA" id="ARBA00044770"/>
    </source>
</evidence>
<dbReference type="InterPro" id="IPR023346">
    <property type="entry name" value="Lysozyme-like_dom_sf"/>
</dbReference>
<feature type="domain" description="Glycosyl transferase family 51" evidence="19">
    <location>
        <begin position="76"/>
        <end position="251"/>
    </location>
</feature>
<dbReference type="Pfam" id="PF00912">
    <property type="entry name" value="Transgly"/>
    <property type="match status" value="1"/>
</dbReference>
<dbReference type="InterPro" id="IPR001264">
    <property type="entry name" value="Glyco_trans_51"/>
</dbReference>
<comment type="subcellular location">
    <subcellularLocation>
        <location evidence="1">Membrane</location>
    </subcellularLocation>
</comment>
<dbReference type="AlphaFoldDB" id="A0A933I9C6"/>
<dbReference type="NCBIfam" id="TIGR02074">
    <property type="entry name" value="PBP_1a_fam"/>
    <property type="match status" value="1"/>
</dbReference>
<name>A0A933I9C6_UNCT6</name>
<dbReference type="PANTHER" id="PTHR32282">
    <property type="entry name" value="BINDING PROTEIN TRANSPEPTIDASE, PUTATIVE-RELATED"/>
    <property type="match status" value="1"/>
</dbReference>
<proteinExistence type="predicted"/>
<comment type="caution">
    <text evidence="20">The sequence shown here is derived from an EMBL/GenBank/DDBJ whole genome shotgun (WGS) entry which is preliminary data.</text>
</comment>
<dbReference type="GO" id="GO:0008658">
    <property type="term" value="F:penicillin binding"/>
    <property type="evidence" value="ECO:0007669"/>
    <property type="project" value="InterPro"/>
</dbReference>
<evidence type="ECO:0000259" key="18">
    <source>
        <dbReference type="Pfam" id="PF00905"/>
    </source>
</evidence>
<keyword evidence="6" id="KW-0808">Transferase</keyword>
<keyword evidence="12 17" id="KW-0472">Membrane</keyword>
<evidence type="ECO:0000256" key="6">
    <source>
        <dbReference type="ARBA" id="ARBA00022679"/>
    </source>
</evidence>
<dbReference type="Gene3D" id="1.10.3810.10">
    <property type="entry name" value="Biosynthetic peptidoglycan transglycosylase-like"/>
    <property type="match status" value="1"/>
</dbReference>
<keyword evidence="14" id="KW-0961">Cell wall biogenesis/degradation</keyword>
<keyword evidence="10" id="KW-0573">Peptidoglycan synthesis</keyword>
<dbReference type="GO" id="GO:0030288">
    <property type="term" value="C:outer membrane-bounded periplasmic space"/>
    <property type="evidence" value="ECO:0007669"/>
    <property type="project" value="TreeGrafter"/>
</dbReference>
<evidence type="ECO:0000256" key="13">
    <source>
        <dbReference type="ARBA" id="ARBA00023268"/>
    </source>
</evidence>
<dbReference type="GO" id="GO:0008360">
    <property type="term" value="P:regulation of cell shape"/>
    <property type="evidence" value="ECO:0007669"/>
    <property type="project" value="UniProtKB-KW"/>
</dbReference>
<dbReference type="FunFam" id="1.10.3810.10:FF:000003">
    <property type="entry name" value="Penicillin-binding protein 1a"/>
    <property type="match status" value="1"/>
</dbReference>
<dbReference type="InterPro" id="IPR050396">
    <property type="entry name" value="Glycosyltr_51/Transpeptidase"/>
</dbReference>
<dbReference type="Gene3D" id="3.40.710.10">
    <property type="entry name" value="DD-peptidase/beta-lactamase superfamily"/>
    <property type="match status" value="1"/>
</dbReference>
<keyword evidence="3" id="KW-0121">Carboxypeptidase</keyword>
<evidence type="ECO:0000256" key="8">
    <source>
        <dbReference type="ARBA" id="ARBA00022801"/>
    </source>
</evidence>
<accession>A0A933I9C6</accession>
<dbReference type="GO" id="GO:0016020">
    <property type="term" value="C:membrane"/>
    <property type="evidence" value="ECO:0007669"/>
    <property type="project" value="UniProtKB-SubCell"/>
</dbReference>
<evidence type="ECO:0000256" key="14">
    <source>
        <dbReference type="ARBA" id="ARBA00023316"/>
    </source>
</evidence>
<protein>
    <recommendedName>
        <fullName evidence="15">peptidoglycan glycosyltransferase</fullName>
        <ecNumber evidence="15">2.4.99.28</ecNumber>
    </recommendedName>
</protein>
<dbReference type="EC" id="2.4.99.28" evidence="15"/>
<evidence type="ECO:0000256" key="16">
    <source>
        <dbReference type="ARBA" id="ARBA00049902"/>
    </source>
</evidence>
<evidence type="ECO:0000256" key="5">
    <source>
        <dbReference type="ARBA" id="ARBA00022676"/>
    </source>
</evidence>
<keyword evidence="9" id="KW-0133">Cell shape</keyword>
<dbReference type="Proteomes" id="UP000736328">
    <property type="component" value="Unassembled WGS sequence"/>
</dbReference>
<dbReference type="InterPro" id="IPR036950">
    <property type="entry name" value="PBP_transglycosylase"/>
</dbReference>
<evidence type="ECO:0000256" key="1">
    <source>
        <dbReference type="ARBA" id="ARBA00004370"/>
    </source>
</evidence>
<dbReference type="EMBL" id="JACQXR010000092">
    <property type="protein sequence ID" value="MBI4726982.1"/>
    <property type="molecule type" value="Genomic_DNA"/>
</dbReference>
<evidence type="ECO:0000313" key="21">
    <source>
        <dbReference type="Proteomes" id="UP000736328"/>
    </source>
</evidence>
<dbReference type="InterPro" id="IPR001460">
    <property type="entry name" value="PCN-bd_Tpept"/>
</dbReference>
<feature type="domain" description="Penicillin-binding protein transpeptidase" evidence="18">
    <location>
        <begin position="364"/>
        <end position="602"/>
    </location>
</feature>
<organism evidence="20 21">
    <name type="scientific">candidate division TA06 bacterium</name>
    <dbReference type="NCBI Taxonomy" id="2250710"/>
    <lineage>
        <taxon>Bacteria</taxon>
        <taxon>Bacteria division TA06</taxon>
    </lineage>
</organism>
<evidence type="ECO:0000256" key="10">
    <source>
        <dbReference type="ARBA" id="ARBA00022984"/>
    </source>
</evidence>
<dbReference type="SUPFAM" id="SSF53955">
    <property type="entry name" value="Lysozyme-like"/>
    <property type="match status" value="1"/>
</dbReference>
<evidence type="ECO:0000256" key="2">
    <source>
        <dbReference type="ARBA" id="ARBA00004752"/>
    </source>
</evidence>
<gene>
    <name evidence="20" type="ORF">HY768_07135</name>
</gene>
<keyword evidence="4" id="KW-0645">Protease</keyword>
<dbReference type="Pfam" id="PF00905">
    <property type="entry name" value="Transpeptidase"/>
    <property type="match status" value="1"/>
</dbReference>
<dbReference type="PANTHER" id="PTHR32282:SF27">
    <property type="entry name" value="PENICILLIN-BINDING PROTEIN 1A"/>
    <property type="match status" value="1"/>
</dbReference>
<dbReference type="SUPFAM" id="SSF56601">
    <property type="entry name" value="beta-lactamase/transpeptidase-like"/>
    <property type="match status" value="1"/>
</dbReference>
<dbReference type="GO" id="GO:0008955">
    <property type="term" value="F:peptidoglycan glycosyltransferase activity"/>
    <property type="evidence" value="ECO:0007669"/>
    <property type="project" value="UniProtKB-EC"/>
</dbReference>
<dbReference type="InterPro" id="IPR012338">
    <property type="entry name" value="Beta-lactam/transpept-like"/>
</dbReference>
<evidence type="ECO:0000256" key="3">
    <source>
        <dbReference type="ARBA" id="ARBA00022645"/>
    </source>
</evidence>
<keyword evidence="7 17" id="KW-0812">Transmembrane</keyword>
<evidence type="ECO:0000256" key="11">
    <source>
        <dbReference type="ARBA" id="ARBA00022989"/>
    </source>
</evidence>
<feature type="transmembrane region" description="Helical" evidence="17">
    <location>
        <begin position="28"/>
        <end position="50"/>
    </location>
</feature>
<keyword evidence="13" id="KW-0511">Multifunctional enzyme</keyword>
<dbReference type="GO" id="GO:0006508">
    <property type="term" value="P:proteolysis"/>
    <property type="evidence" value="ECO:0007669"/>
    <property type="project" value="UniProtKB-KW"/>
</dbReference>
<keyword evidence="8" id="KW-0378">Hydrolase</keyword>
<evidence type="ECO:0000256" key="17">
    <source>
        <dbReference type="SAM" id="Phobius"/>
    </source>
</evidence>
<evidence type="ECO:0000256" key="7">
    <source>
        <dbReference type="ARBA" id="ARBA00022692"/>
    </source>
</evidence>
<reference evidence="20" key="1">
    <citation type="submission" date="2020-07" db="EMBL/GenBank/DDBJ databases">
        <title>Huge and variable diversity of episymbiotic CPR bacteria and DPANN archaea in groundwater ecosystems.</title>
        <authorList>
            <person name="He C.Y."/>
            <person name="Keren R."/>
            <person name="Whittaker M."/>
            <person name="Farag I.F."/>
            <person name="Doudna J."/>
            <person name="Cate J.H.D."/>
            <person name="Banfield J.F."/>
        </authorList>
    </citation>
    <scope>NUCLEOTIDE SEQUENCE</scope>
    <source>
        <strain evidence="20">NC_groundwater_1520_Pr4_B-0.1um_53_5</strain>
    </source>
</reference>
<keyword evidence="11 17" id="KW-1133">Transmembrane helix</keyword>
<evidence type="ECO:0000256" key="4">
    <source>
        <dbReference type="ARBA" id="ARBA00022670"/>
    </source>
</evidence>
<comment type="catalytic activity">
    <reaction evidence="16">
        <text>[GlcNAc-(1-&gt;4)-Mur2Ac(oyl-L-Ala-gamma-D-Glu-L-Lys-D-Ala-D-Ala)](n)-di-trans,octa-cis-undecaprenyl diphosphate + beta-D-GlcNAc-(1-&gt;4)-Mur2Ac(oyl-L-Ala-gamma-D-Glu-L-Lys-D-Ala-D-Ala)-di-trans,octa-cis-undecaprenyl diphosphate = [GlcNAc-(1-&gt;4)-Mur2Ac(oyl-L-Ala-gamma-D-Glu-L-Lys-D-Ala-D-Ala)](n+1)-di-trans,octa-cis-undecaprenyl diphosphate + di-trans,octa-cis-undecaprenyl diphosphate + H(+)</text>
        <dbReference type="Rhea" id="RHEA:23708"/>
        <dbReference type="Rhea" id="RHEA-COMP:9602"/>
        <dbReference type="Rhea" id="RHEA-COMP:9603"/>
        <dbReference type="ChEBI" id="CHEBI:15378"/>
        <dbReference type="ChEBI" id="CHEBI:58405"/>
        <dbReference type="ChEBI" id="CHEBI:60033"/>
        <dbReference type="ChEBI" id="CHEBI:78435"/>
        <dbReference type="EC" id="2.4.99.28"/>
    </reaction>
</comment>
<evidence type="ECO:0000259" key="19">
    <source>
        <dbReference type="Pfam" id="PF00912"/>
    </source>
</evidence>